<dbReference type="Proteomes" id="UP000595618">
    <property type="component" value="Chromosome"/>
</dbReference>
<evidence type="ECO:0000313" key="9">
    <source>
        <dbReference type="Proteomes" id="UP000595618"/>
    </source>
</evidence>
<keyword evidence="2" id="KW-1003">Cell membrane</keyword>
<keyword evidence="4 6" id="KW-1133">Transmembrane helix</keyword>
<sequence length="204" mass="22903">MNFALAFLPLESISALYVVLFLLPVLSSVFLPVPEEVALLIAGYLAYLGFVNFWAVLVVMFLGVIAGDIVGYFLGRYFGDWLSQNIINRVPFAAHLLGKAKHYFDRYGERVVLFSRPLLSIRMIVPMMAGHFRMNLAKFLFYDVLISIVWVGAVVSVSYFLGSGLDLITEVREIKHAVFAIIGLIIIFYAVIRFIKNNKNAGLV</sequence>
<evidence type="ECO:0000256" key="5">
    <source>
        <dbReference type="ARBA" id="ARBA00023136"/>
    </source>
</evidence>
<evidence type="ECO:0000259" key="7">
    <source>
        <dbReference type="Pfam" id="PF09335"/>
    </source>
</evidence>
<dbReference type="GO" id="GO:0005886">
    <property type="term" value="C:plasma membrane"/>
    <property type="evidence" value="ECO:0007669"/>
    <property type="project" value="UniProtKB-SubCell"/>
</dbReference>
<dbReference type="InterPro" id="IPR051311">
    <property type="entry name" value="DedA_domain"/>
</dbReference>
<gene>
    <name evidence="8" type="ORF">HYW89_01185</name>
</gene>
<proteinExistence type="predicted"/>
<dbReference type="InterPro" id="IPR032816">
    <property type="entry name" value="VTT_dom"/>
</dbReference>
<organism evidence="8 9">
    <name type="scientific">Candidatus Sungiibacteriota bacterium</name>
    <dbReference type="NCBI Taxonomy" id="2750080"/>
    <lineage>
        <taxon>Bacteria</taxon>
        <taxon>Candidatus Sungiibacteriota</taxon>
    </lineage>
</organism>
<keyword evidence="3 6" id="KW-0812">Transmembrane</keyword>
<feature type="transmembrane region" description="Helical" evidence="6">
    <location>
        <begin position="139"/>
        <end position="162"/>
    </location>
</feature>
<reference evidence="8 9" key="1">
    <citation type="submission" date="2020-07" db="EMBL/GenBank/DDBJ databases">
        <title>Huge and variable diversity of episymbiotic CPR bacteria and DPANN archaea in groundwater ecosystems.</title>
        <authorList>
            <person name="He C.Y."/>
            <person name="Keren R."/>
            <person name="Whittaker M."/>
            <person name="Farag I.F."/>
            <person name="Doudna J."/>
            <person name="Cate J.H.D."/>
            <person name="Banfield J.F."/>
        </authorList>
    </citation>
    <scope>NUCLEOTIDE SEQUENCE [LARGE SCALE GENOMIC DNA]</scope>
    <source>
        <strain evidence="8">NC_groundwater_541_Ag_S-0.1um_46_50</strain>
    </source>
</reference>
<evidence type="ECO:0000256" key="3">
    <source>
        <dbReference type="ARBA" id="ARBA00022692"/>
    </source>
</evidence>
<evidence type="ECO:0000256" key="2">
    <source>
        <dbReference type="ARBA" id="ARBA00022475"/>
    </source>
</evidence>
<dbReference type="Pfam" id="PF09335">
    <property type="entry name" value="VTT_dom"/>
    <property type="match status" value="1"/>
</dbReference>
<keyword evidence="5 6" id="KW-0472">Membrane</keyword>
<feature type="transmembrane region" description="Helical" evidence="6">
    <location>
        <begin position="174"/>
        <end position="195"/>
    </location>
</feature>
<accession>A0A7T5RK04</accession>
<feature type="transmembrane region" description="Helical" evidence="6">
    <location>
        <begin position="45"/>
        <end position="74"/>
    </location>
</feature>
<evidence type="ECO:0000256" key="1">
    <source>
        <dbReference type="ARBA" id="ARBA00004651"/>
    </source>
</evidence>
<dbReference type="PANTHER" id="PTHR42709:SF6">
    <property type="entry name" value="UNDECAPRENYL PHOSPHATE TRANSPORTER A"/>
    <property type="match status" value="1"/>
</dbReference>
<feature type="domain" description="VTT" evidence="7">
    <location>
        <begin position="33"/>
        <end position="159"/>
    </location>
</feature>
<comment type="subcellular location">
    <subcellularLocation>
        <location evidence="1">Cell membrane</location>
        <topology evidence="1">Multi-pass membrane protein</topology>
    </subcellularLocation>
</comment>
<name>A0A7T5RK04_9BACT</name>
<dbReference type="AlphaFoldDB" id="A0A7T5RK04"/>
<evidence type="ECO:0000256" key="6">
    <source>
        <dbReference type="SAM" id="Phobius"/>
    </source>
</evidence>
<protein>
    <submittedName>
        <fullName evidence="8">DedA family protein</fullName>
    </submittedName>
</protein>
<evidence type="ECO:0000256" key="4">
    <source>
        <dbReference type="ARBA" id="ARBA00022989"/>
    </source>
</evidence>
<evidence type="ECO:0000313" key="8">
    <source>
        <dbReference type="EMBL" id="QQG45534.1"/>
    </source>
</evidence>
<dbReference type="EMBL" id="CP066690">
    <property type="protein sequence ID" value="QQG45534.1"/>
    <property type="molecule type" value="Genomic_DNA"/>
</dbReference>
<feature type="transmembrane region" description="Helical" evidence="6">
    <location>
        <begin position="12"/>
        <end position="33"/>
    </location>
</feature>
<dbReference type="PANTHER" id="PTHR42709">
    <property type="entry name" value="ALKALINE PHOSPHATASE LIKE PROTEIN"/>
    <property type="match status" value="1"/>
</dbReference>